<dbReference type="InterPro" id="IPR001387">
    <property type="entry name" value="Cro/C1-type_HTH"/>
</dbReference>
<name>A0A1B7LGX8_9FIRM</name>
<dbReference type="PROSITE" id="PS50943">
    <property type="entry name" value="HTH_CROC1"/>
    <property type="match status" value="1"/>
</dbReference>
<dbReference type="PROSITE" id="PS00716">
    <property type="entry name" value="SIGMA70_2"/>
    <property type="match status" value="1"/>
</dbReference>
<dbReference type="Gene3D" id="1.10.10.10">
    <property type="entry name" value="Winged helix-like DNA-binding domain superfamily/Winged helix DNA-binding domain"/>
    <property type="match status" value="1"/>
</dbReference>
<comment type="caution">
    <text evidence="9">The sequence shown here is derived from an EMBL/GenBank/DDBJ whole genome shotgun (WGS) entry which is preliminary data.</text>
</comment>
<keyword evidence="5 7" id="KW-0238">DNA-binding</keyword>
<dbReference type="InterPro" id="IPR036388">
    <property type="entry name" value="WH-like_DNA-bd_sf"/>
</dbReference>
<dbReference type="EMBL" id="LYVF01000062">
    <property type="protein sequence ID" value="OAT85461.1"/>
    <property type="molecule type" value="Genomic_DNA"/>
</dbReference>
<keyword evidence="2" id="KW-0749">Sporulation</keyword>
<dbReference type="GO" id="GO:0016987">
    <property type="term" value="F:sigma factor activity"/>
    <property type="evidence" value="ECO:0007669"/>
    <property type="project" value="UniProtKB-KW"/>
</dbReference>
<organism evidence="9 10">
    <name type="scientific">Desulfotomaculum copahuensis</name>
    <dbReference type="NCBI Taxonomy" id="1838280"/>
    <lineage>
        <taxon>Bacteria</taxon>
        <taxon>Bacillati</taxon>
        <taxon>Bacillota</taxon>
        <taxon>Clostridia</taxon>
        <taxon>Eubacteriales</taxon>
        <taxon>Desulfotomaculaceae</taxon>
        <taxon>Desulfotomaculum</taxon>
    </lineage>
</organism>
<evidence type="ECO:0000256" key="3">
    <source>
        <dbReference type="ARBA" id="ARBA00023015"/>
    </source>
</evidence>
<reference evidence="9 10" key="1">
    <citation type="submission" date="2016-04" db="EMBL/GenBank/DDBJ databases">
        <authorList>
            <person name="Evans L.H."/>
            <person name="Alamgir A."/>
            <person name="Owens N."/>
            <person name="Weber N.D."/>
            <person name="Virtaneva K."/>
            <person name="Barbian K."/>
            <person name="Babar A."/>
            <person name="Rosenke K."/>
        </authorList>
    </citation>
    <scope>NUCLEOTIDE SEQUENCE [LARGE SCALE GENOMIC DNA]</scope>
    <source>
        <strain evidence="9 10">LMa1</strain>
    </source>
</reference>
<dbReference type="InterPro" id="IPR007630">
    <property type="entry name" value="RNA_pol_sigma70_r4"/>
</dbReference>
<dbReference type="InterPro" id="IPR007627">
    <property type="entry name" value="RNA_pol_sigma70_r2"/>
</dbReference>
<dbReference type="OrthoDB" id="9809557at2"/>
<proteinExistence type="inferred from homology"/>
<evidence type="ECO:0000259" key="8">
    <source>
        <dbReference type="PROSITE" id="PS50943"/>
    </source>
</evidence>
<evidence type="ECO:0000256" key="6">
    <source>
        <dbReference type="ARBA" id="ARBA00023163"/>
    </source>
</evidence>
<dbReference type="SUPFAM" id="SSF88659">
    <property type="entry name" value="Sigma3 and sigma4 domains of RNA polymerase sigma factors"/>
    <property type="match status" value="1"/>
</dbReference>
<keyword evidence="10" id="KW-1185">Reference proteome</keyword>
<dbReference type="NCBIfam" id="TIGR02937">
    <property type="entry name" value="sigma70-ECF"/>
    <property type="match status" value="1"/>
</dbReference>
<dbReference type="Pfam" id="PF04545">
    <property type="entry name" value="Sigma70_r4"/>
    <property type="match status" value="1"/>
</dbReference>
<dbReference type="PRINTS" id="PR00046">
    <property type="entry name" value="SIGMA70FCT"/>
</dbReference>
<dbReference type="GO" id="GO:0030435">
    <property type="term" value="P:sporulation resulting in formation of a cellular spore"/>
    <property type="evidence" value="ECO:0007669"/>
    <property type="project" value="UniProtKB-KW"/>
</dbReference>
<comment type="function">
    <text evidence="7">Sigma factors are initiation factors that promote the attachment of RNA polymerase to specific initiation sites and are then released.</text>
</comment>
<dbReference type="RefSeq" id="WP_066666808.1">
    <property type="nucleotide sequence ID" value="NZ_LYVF01000062.1"/>
</dbReference>
<dbReference type="NCBIfam" id="NF004471">
    <property type="entry name" value="PRK05803.1"/>
    <property type="match status" value="1"/>
</dbReference>
<evidence type="ECO:0000313" key="9">
    <source>
        <dbReference type="EMBL" id="OAT85461.1"/>
    </source>
</evidence>
<dbReference type="InterPro" id="IPR013324">
    <property type="entry name" value="RNA_pol_sigma_r3/r4-like"/>
</dbReference>
<dbReference type="Gene3D" id="1.20.120.1810">
    <property type="match status" value="1"/>
</dbReference>
<evidence type="ECO:0000256" key="4">
    <source>
        <dbReference type="ARBA" id="ARBA00023082"/>
    </source>
</evidence>
<dbReference type="InterPro" id="IPR050813">
    <property type="entry name" value="Sigma-70_Factor"/>
</dbReference>
<dbReference type="InterPro" id="IPR014284">
    <property type="entry name" value="RNA_pol_sigma-70_dom"/>
</dbReference>
<sequence>MLPGLCILAALSVVNGLVILICHVAGNSFPKPLSEEEEAVFLEKMLAGDETARRKLIEHNLRLVAHIIKKFDRTGEDFDDLISIGTIGLIKAVDTYNPVKATRLATYASRCIENEILMHLRARKKVRTEMSLYDPIGMDKEGNEISFIDVLGTDAEVVCDTVAGHLEQDHLWRQLEQLPPQERKVLVLRFGLKDGARRTQREIARRLGISRSYVSRIEKRALHRLTEQFALPAGR</sequence>
<dbReference type="Pfam" id="PF04542">
    <property type="entry name" value="Sigma70_r2"/>
    <property type="match status" value="1"/>
</dbReference>
<accession>A0A1B7LGX8</accession>
<dbReference type="InterPro" id="IPR000943">
    <property type="entry name" value="RNA_pol_sigma70"/>
</dbReference>
<dbReference type="PANTHER" id="PTHR30376:SF3">
    <property type="entry name" value="RNA POLYMERASE SIGMA FACTOR RPOH"/>
    <property type="match status" value="1"/>
</dbReference>
<keyword evidence="3 7" id="KW-0805">Transcription regulation</keyword>
<evidence type="ECO:0000256" key="2">
    <source>
        <dbReference type="ARBA" id="ARBA00022969"/>
    </source>
</evidence>
<evidence type="ECO:0000256" key="7">
    <source>
        <dbReference type="RuleBase" id="RU362124"/>
    </source>
</evidence>
<dbReference type="InterPro" id="IPR013325">
    <property type="entry name" value="RNA_pol_sigma_r2"/>
</dbReference>
<evidence type="ECO:0000313" key="10">
    <source>
        <dbReference type="Proteomes" id="UP000078532"/>
    </source>
</evidence>
<keyword evidence="4 7" id="KW-0731">Sigma factor</keyword>
<gene>
    <name evidence="9" type="ORF">A6M21_05965</name>
</gene>
<protein>
    <recommendedName>
        <fullName evidence="7">RNA polymerase sigma factor</fullName>
    </recommendedName>
</protein>
<evidence type="ECO:0000256" key="5">
    <source>
        <dbReference type="ARBA" id="ARBA00023125"/>
    </source>
</evidence>
<dbReference type="GO" id="GO:0003677">
    <property type="term" value="F:DNA binding"/>
    <property type="evidence" value="ECO:0007669"/>
    <property type="project" value="UniProtKB-KW"/>
</dbReference>
<evidence type="ECO:0000256" key="1">
    <source>
        <dbReference type="ARBA" id="ARBA00007788"/>
    </source>
</evidence>
<dbReference type="GO" id="GO:0006352">
    <property type="term" value="P:DNA-templated transcription initiation"/>
    <property type="evidence" value="ECO:0007669"/>
    <property type="project" value="InterPro"/>
</dbReference>
<dbReference type="InterPro" id="IPR014209">
    <property type="entry name" value="RNA_pol_sigma-K"/>
</dbReference>
<dbReference type="PIRSF" id="PIRSF000770">
    <property type="entry name" value="RNA_pol_sigma-SigE/K"/>
    <property type="match status" value="1"/>
</dbReference>
<dbReference type="NCBIfam" id="TIGR02846">
    <property type="entry name" value="spore_sigmaK"/>
    <property type="match status" value="1"/>
</dbReference>
<feature type="domain" description="HTH cro/C1-type" evidence="8">
    <location>
        <begin position="199"/>
        <end position="219"/>
    </location>
</feature>
<dbReference type="Proteomes" id="UP000078532">
    <property type="component" value="Unassembled WGS sequence"/>
</dbReference>
<dbReference type="CDD" id="cd06171">
    <property type="entry name" value="Sigma70_r4"/>
    <property type="match status" value="1"/>
</dbReference>
<keyword evidence="6 7" id="KW-0804">Transcription</keyword>
<comment type="similarity">
    <text evidence="1 7">Belongs to the sigma-70 factor family.</text>
</comment>
<dbReference type="STRING" id="1838280.A6M21_05965"/>
<dbReference type="AlphaFoldDB" id="A0A1B7LGX8"/>
<dbReference type="PANTHER" id="PTHR30376">
    <property type="entry name" value="SIGMA FACTOR RPOH HEAT SHOCK RELATED"/>
    <property type="match status" value="1"/>
</dbReference>
<dbReference type="SUPFAM" id="SSF88946">
    <property type="entry name" value="Sigma2 domain of RNA polymerase sigma factors"/>
    <property type="match status" value="1"/>
</dbReference>
<dbReference type="PROSITE" id="PS00715">
    <property type="entry name" value="SIGMA70_1"/>
    <property type="match status" value="1"/>
</dbReference>